<keyword evidence="2" id="KW-0964">Secreted</keyword>
<keyword evidence="3" id="KW-0732">Signal</keyword>
<feature type="compositionally biased region" description="Basic and acidic residues" evidence="6">
    <location>
        <begin position="350"/>
        <end position="363"/>
    </location>
</feature>
<dbReference type="SMART" id="SM00209">
    <property type="entry name" value="TSP1"/>
    <property type="match status" value="3"/>
</dbReference>
<dbReference type="EMBL" id="JBJQND010000015">
    <property type="protein sequence ID" value="KAL3852924.1"/>
    <property type="molecule type" value="Genomic_DNA"/>
</dbReference>
<evidence type="ECO:0000256" key="3">
    <source>
        <dbReference type="ARBA" id="ARBA00022729"/>
    </source>
</evidence>
<dbReference type="SUPFAM" id="SSF82895">
    <property type="entry name" value="TSP-1 type 1 repeat"/>
    <property type="match status" value="3"/>
</dbReference>
<reference evidence="8 9" key="1">
    <citation type="submission" date="2024-11" db="EMBL/GenBank/DDBJ databases">
        <title>Chromosome-level genome assembly of the freshwater bivalve Anodonta woodiana.</title>
        <authorList>
            <person name="Chen X."/>
        </authorList>
    </citation>
    <scope>NUCLEOTIDE SEQUENCE [LARGE SCALE GENOMIC DNA]</scope>
    <source>
        <strain evidence="8">MN2024</strain>
        <tissue evidence="8">Gills</tissue>
    </source>
</reference>
<dbReference type="PROSITE" id="PS50092">
    <property type="entry name" value="TSP1"/>
    <property type="match status" value="3"/>
</dbReference>
<keyword evidence="9" id="KW-1185">Reference proteome</keyword>
<evidence type="ECO:0000256" key="4">
    <source>
        <dbReference type="ARBA" id="ARBA00022737"/>
    </source>
</evidence>
<evidence type="ECO:0000256" key="7">
    <source>
        <dbReference type="SAM" id="Phobius"/>
    </source>
</evidence>
<feature type="region of interest" description="Disordered" evidence="6">
    <location>
        <begin position="334"/>
        <end position="363"/>
    </location>
</feature>
<protein>
    <submittedName>
        <fullName evidence="8">Uncharacterized protein</fullName>
    </submittedName>
</protein>
<dbReference type="Pfam" id="PF00090">
    <property type="entry name" value="TSP_1"/>
    <property type="match status" value="3"/>
</dbReference>
<evidence type="ECO:0000256" key="1">
    <source>
        <dbReference type="ARBA" id="ARBA00004613"/>
    </source>
</evidence>
<accession>A0ABD3UTW0</accession>
<keyword evidence="7" id="KW-0812">Transmembrane</keyword>
<dbReference type="PANTHER" id="PTHR22906:SF43">
    <property type="entry name" value="PROPERDIN"/>
    <property type="match status" value="1"/>
</dbReference>
<sequence length="509" mass="57264">MKYVHIFNIDKINLLLWARHDFYNSFKVIILALICLKYVSNGQKITITNGSAYFNSSSSVFEMRLNFTAASYSPVNRTYLNCISTLRVLKQSTQEMNVTCDECTKPCLPLLNTGSRCSEWSTWSNCSVTCGNGTQTRVRVCMAPNCTVKYEFDTIKCNVTPECQDPIFWSAWSSWSNCSVTCGNGTQTRVKICTGTNCTEKVQFNITKCNATPECQDPIFWSAWSSWSNCSVTCGNGTQTRVKICTGSNCTDKVQFDITKCNATTECQEQSTQTNRQENVSDDAQNITKAHIAIAAIVCFLIGILVAALVSIFYMKRKQQGCLFYNNKSADVGSRMQSGPDIRSQSTRAKANEYESTENKNENKTVETTYHSLNLDLISKDQQTYGGLEPEPLFQHCDNKPPSVYQNLTLSNGTAPFETENVYEYERDCQDNENVSQLCKSNCQGQKETDRVVYDTAMEVHCYNGNTDDVYSVLEPADNTRNMLVSQSDDDHNYFVLETVDKAEKVWSG</sequence>
<evidence type="ECO:0000256" key="6">
    <source>
        <dbReference type="SAM" id="MobiDB-lite"/>
    </source>
</evidence>
<keyword evidence="4" id="KW-0677">Repeat</keyword>
<dbReference type="Gene3D" id="2.20.100.10">
    <property type="entry name" value="Thrombospondin type-1 (TSP1) repeat"/>
    <property type="match status" value="3"/>
</dbReference>
<feature type="transmembrane region" description="Helical" evidence="7">
    <location>
        <begin position="292"/>
        <end position="315"/>
    </location>
</feature>
<keyword evidence="7" id="KW-1133">Transmembrane helix</keyword>
<dbReference type="PANTHER" id="PTHR22906">
    <property type="entry name" value="PROPERDIN"/>
    <property type="match status" value="1"/>
</dbReference>
<keyword evidence="7" id="KW-0472">Membrane</keyword>
<keyword evidence="5" id="KW-1015">Disulfide bond</keyword>
<evidence type="ECO:0000256" key="2">
    <source>
        <dbReference type="ARBA" id="ARBA00022525"/>
    </source>
</evidence>
<dbReference type="InterPro" id="IPR000884">
    <property type="entry name" value="TSP1_rpt"/>
</dbReference>
<dbReference type="InterPro" id="IPR052065">
    <property type="entry name" value="Compl_asym_regulator"/>
</dbReference>
<comment type="caution">
    <text evidence="8">The sequence shown here is derived from an EMBL/GenBank/DDBJ whole genome shotgun (WGS) entry which is preliminary data.</text>
</comment>
<comment type="subcellular location">
    <subcellularLocation>
        <location evidence="1">Secreted</location>
    </subcellularLocation>
</comment>
<name>A0ABD3UTW0_SINWO</name>
<evidence type="ECO:0000313" key="8">
    <source>
        <dbReference type="EMBL" id="KAL3852924.1"/>
    </source>
</evidence>
<dbReference type="InterPro" id="IPR036383">
    <property type="entry name" value="TSP1_rpt_sf"/>
</dbReference>
<dbReference type="AlphaFoldDB" id="A0ABD3UTW0"/>
<dbReference type="Proteomes" id="UP001634394">
    <property type="component" value="Unassembled WGS sequence"/>
</dbReference>
<organism evidence="8 9">
    <name type="scientific">Sinanodonta woodiana</name>
    <name type="common">Chinese pond mussel</name>
    <name type="synonym">Anodonta woodiana</name>
    <dbReference type="NCBI Taxonomy" id="1069815"/>
    <lineage>
        <taxon>Eukaryota</taxon>
        <taxon>Metazoa</taxon>
        <taxon>Spiralia</taxon>
        <taxon>Lophotrochozoa</taxon>
        <taxon>Mollusca</taxon>
        <taxon>Bivalvia</taxon>
        <taxon>Autobranchia</taxon>
        <taxon>Heteroconchia</taxon>
        <taxon>Palaeoheterodonta</taxon>
        <taxon>Unionida</taxon>
        <taxon>Unionoidea</taxon>
        <taxon>Unionidae</taxon>
        <taxon>Unioninae</taxon>
        <taxon>Sinanodonta</taxon>
    </lineage>
</organism>
<evidence type="ECO:0000256" key="5">
    <source>
        <dbReference type="ARBA" id="ARBA00023157"/>
    </source>
</evidence>
<evidence type="ECO:0000313" key="9">
    <source>
        <dbReference type="Proteomes" id="UP001634394"/>
    </source>
</evidence>
<gene>
    <name evidence="8" type="ORF">ACJMK2_016529</name>
</gene>
<proteinExistence type="predicted"/>